<comment type="similarity">
    <text evidence="2 6">Belongs to the peroxisomal membrane protein PXMP2/4 family.</text>
</comment>
<sequence>MSSAPVKTGPHPLLVKYLAQLAQHPLRTKAITTGTFSFLQEVIGSNLAGLPPPKISSDAPFLFTLLSRAHVNVRALKMAIYGLCISAPLSHYLVGLLQRSFAGKTGIQAKVAQILANNLLVAPIQTAAYLASMAVINGATSADEVLKTVKGGFLAVIRVTWIISPIVTVIAQKYIPIELWVPFFNSIQFFIGTYFNVRVKQLRLAAAKKAEKEKAKKDAERKDGSS</sequence>
<keyword evidence="4" id="KW-1133">Transmembrane helix</keyword>
<organism evidence="7 8">
    <name type="scientific">Agaricus bisporus var. burnettii</name>
    <dbReference type="NCBI Taxonomy" id="192524"/>
    <lineage>
        <taxon>Eukaryota</taxon>
        <taxon>Fungi</taxon>
        <taxon>Dikarya</taxon>
        <taxon>Basidiomycota</taxon>
        <taxon>Agaricomycotina</taxon>
        <taxon>Agaricomycetes</taxon>
        <taxon>Agaricomycetidae</taxon>
        <taxon>Agaricales</taxon>
        <taxon>Agaricineae</taxon>
        <taxon>Agaricaceae</taxon>
        <taxon>Agaricus</taxon>
    </lineage>
</organism>
<gene>
    <name evidence="7" type="ORF">Agabi119p4_783</name>
</gene>
<dbReference type="InterPro" id="IPR007248">
    <property type="entry name" value="Mpv17_PMP22"/>
</dbReference>
<evidence type="ECO:0000256" key="3">
    <source>
        <dbReference type="ARBA" id="ARBA00022692"/>
    </source>
</evidence>
<dbReference type="PANTHER" id="PTHR11266:SF93">
    <property type="entry name" value="INTEGRAL MEMBRANE PROTEIN 25D9-6"/>
    <property type="match status" value="1"/>
</dbReference>
<evidence type="ECO:0000313" key="7">
    <source>
        <dbReference type="EMBL" id="KAF7784618.1"/>
    </source>
</evidence>
<name>A0A8H7FB84_AGABI</name>
<protein>
    <submittedName>
        <fullName evidence="7">Uncharacterized protein</fullName>
    </submittedName>
</protein>
<reference evidence="7 8" key="1">
    <citation type="journal article" name="Sci. Rep.">
        <title>Telomere-to-telomere assembled and centromere annotated genomes of the two main subspecies of the button mushroom Agaricus bisporus reveal especially polymorphic chromosome ends.</title>
        <authorList>
            <person name="Sonnenberg A.S.M."/>
            <person name="Sedaghat-Telgerd N."/>
            <person name="Lavrijssen B."/>
            <person name="Ohm R.A."/>
            <person name="Hendrickx P.M."/>
            <person name="Scholtmeijer K."/>
            <person name="Baars J.J.P."/>
            <person name="van Peer A."/>
        </authorList>
    </citation>
    <scope>NUCLEOTIDE SEQUENCE [LARGE SCALE GENOMIC DNA]</scope>
    <source>
        <strain evidence="7 8">H119_p4</strain>
    </source>
</reference>
<evidence type="ECO:0000313" key="8">
    <source>
        <dbReference type="Proteomes" id="UP000629468"/>
    </source>
</evidence>
<dbReference type="PANTHER" id="PTHR11266">
    <property type="entry name" value="PEROXISOMAL MEMBRANE PROTEIN 2, PXMP2 MPV17"/>
    <property type="match status" value="1"/>
</dbReference>
<evidence type="ECO:0000256" key="1">
    <source>
        <dbReference type="ARBA" id="ARBA00004141"/>
    </source>
</evidence>
<dbReference type="Pfam" id="PF04117">
    <property type="entry name" value="Mpv17_PMP22"/>
    <property type="match status" value="1"/>
</dbReference>
<evidence type="ECO:0000256" key="4">
    <source>
        <dbReference type="ARBA" id="ARBA00022989"/>
    </source>
</evidence>
<proteinExistence type="inferred from homology"/>
<accession>A0A8H7FB84</accession>
<keyword evidence="3" id="KW-0812">Transmembrane</keyword>
<keyword evidence="5" id="KW-0472">Membrane</keyword>
<dbReference type="EMBL" id="JABXXO010000001">
    <property type="protein sequence ID" value="KAF7784618.1"/>
    <property type="molecule type" value="Genomic_DNA"/>
</dbReference>
<comment type="caution">
    <text evidence="7">The sequence shown here is derived from an EMBL/GenBank/DDBJ whole genome shotgun (WGS) entry which is preliminary data.</text>
</comment>
<evidence type="ECO:0000256" key="2">
    <source>
        <dbReference type="ARBA" id="ARBA00006824"/>
    </source>
</evidence>
<comment type="subcellular location">
    <subcellularLocation>
        <location evidence="1">Membrane</location>
        <topology evidence="1">Multi-pass membrane protein</topology>
    </subcellularLocation>
</comment>
<dbReference type="AlphaFoldDB" id="A0A8H7FB84"/>
<evidence type="ECO:0000256" key="5">
    <source>
        <dbReference type="ARBA" id="ARBA00023136"/>
    </source>
</evidence>
<dbReference type="GO" id="GO:0005778">
    <property type="term" value="C:peroxisomal membrane"/>
    <property type="evidence" value="ECO:0007669"/>
    <property type="project" value="TreeGrafter"/>
</dbReference>
<evidence type="ECO:0000256" key="6">
    <source>
        <dbReference type="RuleBase" id="RU363053"/>
    </source>
</evidence>
<dbReference type="Proteomes" id="UP000629468">
    <property type="component" value="Unassembled WGS sequence"/>
</dbReference>